<name>A0A0L6UP10_9BASI</name>
<proteinExistence type="inferred from homology"/>
<comment type="similarity">
    <text evidence="9">Belongs to the helicase family.</text>
</comment>
<dbReference type="VEuPathDB" id="FungiDB:VP01_465g5"/>
<dbReference type="STRING" id="27349.A0A0L6UP10"/>
<dbReference type="SUPFAM" id="SSF52540">
    <property type="entry name" value="P-loop containing nucleoside triphosphate hydrolases"/>
    <property type="match status" value="2"/>
</dbReference>
<evidence type="ECO:0000256" key="6">
    <source>
        <dbReference type="ARBA" id="ARBA00023125"/>
    </source>
</evidence>
<evidence type="ECO:0000256" key="8">
    <source>
        <dbReference type="ARBA" id="ARBA00023235"/>
    </source>
</evidence>
<keyword evidence="5 9" id="KW-0067">ATP-binding</keyword>
<evidence type="ECO:0000256" key="7">
    <source>
        <dbReference type="ARBA" id="ARBA00023204"/>
    </source>
</evidence>
<gene>
    <name evidence="12" type="ORF">VP01_465g5</name>
</gene>
<dbReference type="GO" id="GO:0006310">
    <property type="term" value="P:DNA recombination"/>
    <property type="evidence" value="ECO:0007669"/>
    <property type="project" value="UniProtKB-KW"/>
</dbReference>
<dbReference type="Pfam" id="PF05970">
    <property type="entry name" value="PIF1"/>
    <property type="match status" value="1"/>
</dbReference>
<dbReference type="GO" id="GO:0000723">
    <property type="term" value="P:telomere maintenance"/>
    <property type="evidence" value="ECO:0007669"/>
    <property type="project" value="InterPro"/>
</dbReference>
<feature type="region of interest" description="Disordered" evidence="10">
    <location>
        <begin position="105"/>
        <end position="157"/>
    </location>
</feature>
<evidence type="ECO:0000313" key="13">
    <source>
        <dbReference type="Proteomes" id="UP000037035"/>
    </source>
</evidence>
<dbReference type="InterPro" id="IPR027417">
    <property type="entry name" value="P-loop_NTPase"/>
</dbReference>
<evidence type="ECO:0000256" key="9">
    <source>
        <dbReference type="RuleBase" id="RU363044"/>
    </source>
</evidence>
<feature type="region of interest" description="Disordered" evidence="10">
    <location>
        <begin position="851"/>
        <end position="876"/>
    </location>
</feature>
<comment type="catalytic activity">
    <reaction evidence="9">
        <text>ATP + H2O = ADP + phosphate + H(+)</text>
        <dbReference type="Rhea" id="RHEA:13065"/>
        <dbReference type="ChEBI" id="CHEBI:15377"/>
        <dbReference type="ChEBI" id="CHEBI:15378"/>
        <dbReference type="ChEBI" id="CHEBI:30616"/>
        <dbReference type="ChEBI" id="CHEBI:43474"/>
        <dbReference type="ChEBI" id="CHEBI:456216"/>
        <dbReference type="EC" id="5.6.2.3"/>
    </reaction>
</comment>
<feature type="region of interest" description="Disordered" evidence="10">
    <location>
        <begin position="1"/>
        <end position="55"/>
    </location>
</feature>
<keyword evidence="1 9" id="KW-0547">Nucleotide-binding</keyword>
<keyword evidence="13" id="KW-1185">Reference proteome</keyword>
<evidence type="ECO:0000313" key="12">
    <source>
        <dbReference type="EMBL" id="KNZ49982.1"/>
    </source>
</evidence>
<sequence>MPWPRETRGSNLRQSSMEPSFQTALLSQSSCTTDTPSQTPVKQSNASLQFSPIKTPISAEMRARIEENRKRAEEIRLKKHEFARMQEAAEQEAERRAAGEKCLREFGLGSTSKPKLQDSPTKSTTHNLEELRSFENDTNLPSHPPLPPQPYSPDPRCSAEQLRVLDRVQHGRNVFFTGSAGVGKSFMLREVVRMLTSKKRRVSITAPTGIAALAIGGCTFHSWAKVGLGQGSVHTLYNKLLGQQFKSAKFDRQNDRNSIWNTDVLIVDEISMLHPDLFEKVSILCQAIRKITKPFGGIQIILSGDFFQLPPVAKDDDFTCMYCGCPKFERMGSSGEIRCVRPLHKKWDGKPCGRVRKEFTFCFETPTWRQLRLQTVELTKVWKFFLKCLWPNFLMKIDSWTTILSQIRWGIVDDEIEQIAVSRSQPLEAHDIKVHPLLSSLFLKSSNAGCLIPTRLYARNVNVDSENAKQFNLLDSKPYEFTATDQTIGEAPYAHTFMPRLNDLPVRKKLTLKVRVYFPASFLGDRILKHVLFFQVGAQVMLLCNLDIKAKLVNGSRGVVIDWVERPSYELNSALLSKRDPDEMKKLYWCSKQANRCLPKVLFSDGCVVLIEPVVWNVEIDASLTLCRTQLPLSLAWAITIHKVRSTPAKNEKIEKTLDRLCVDLFGIFEHGQAYVALSRARSLEGLQIMGWKVCSILFFCYSSRVQCHPGVKEFYNSLNEAKRPHRPEDDALKPEDFFPFPESIGFIIQISSPLSPSLTSCPSEGAPPFNDGIFSNIGGQVDADLISSGQFRSLCLKEANATSYDKTLGLKSKSYSYSKSHIDPLLGSTSPSMSDESLDDAQLISVVEKVERSQEQQRSPSKHGDVVDQSDMKVEVRTDKKPLIPEIQEPSKGLHHSPPAYKHRLKEAETIEQKPDLKIRPQTGRQSRPVTVKRETDDHLELASPAIGKARSKSQVETFEYNQQACYQEQNIDETHFDMHLTTKKCRGKRKLDDYDGLEGIAFEDVKPFSKRENIIQTVSFPGEAEANCIGDSSHTNFIDRAFNSGQANLGPPGLESLGYGVCVNDPTEGAHADCGTTTVPIRRQSSSSTTEDRKPNINDVGVAWDRKPDVKEFEVIVPKGNPEPHIDESDLAKAILKDFSGRIRNAIVKLNQSLDDLPSGQHARKFNAHSVHEHVRMLVAKKFYNPHLEDEIGEEHTDPEVKQLHCSSTLEAQVMGDAQSSGKQRTFDFMAI</sequence>
<keyword evidence="8" id="KW-0413">Isomerase</keyword>
<dbReference type="GO" id="GO:0043139">
    <property type="term" value="F:5'-3' DNA helicase activity"/>
    <property type="evidence" value="ECO:0007669"/>
    <property type="project" value="UniProtKB-EC"/>
</dbReference>
<dbReference type="CDD" id="cd18809">
    <property type="entry name" value="SF1_C_RecD"/>
    <property type="match status" value="1"/>
</dbReference>
<dbReference type="GO" id="GO:0016887">
    <property type="term" value="F:ATP hydrolysis activity"/>
    <property type="evidence" value="ECO:0007669"/>
    <property type="project" value="RHEA"/>
</dbReference>
<dbReference type="EMBL" id="LAVV01009790">
    <property type="protein sequence ID" value="KNZ49982.1"/>
    <property type="molecule type" value="Genomic_DNA"/>
</dbReference>
<evidence type="ECO:0000259" key="11">
    <source>
        <dbReference type="SMART" id="SM00382"/>
    </source>
</evidence>
<keyword evidence="2 9" id="KW-0227">DNA damage</keyword>
<dbReference type="PANTHER" id="PTHR47642:SF5">
    <property type="entry name" value="ATP-DEPENDENT DNA HELICASE"/>
    <property type="match status" value="1"/>
</dbReference>
<accession>A0A0L6UP10</accession>
<keyword evidence="9" id="KW-0233">DNA recombination</keyword>
<dbReference type="AlphaFoldDB" id="A0A0L6UP10"/>
<evidence type="ECO:0000256" key="10">
    <source>
        <dbReference type="SAM" id="MobiDB-lite"/>
    </source>
</evidence>
<dbReference type="EC" id="5.6.2.3" evidence="9"/>
<keyword evidence="6" id="KW-0238">DNA-binding</keyword>
<dbReference type="SMART" id="SM00382">
    <property type="entry name" value="AAA"/>
    <property type="match status" value="1"/>
</dbReference>
<dbReference type="CDD" id="cd18037">
    <property type="entry name" value="DEXSc_Pif1_like"/>
    <property type="match status" value="1"/>
</dbReference>
<evidence type="ECO:0000256" key="1">
    <source>
        <dbReference type="ARBA" id="ARBA00022741"/>
    </source>
</evidence>
<feature type="compositionally biased region" description="Polar residues" evidence="10">
    <location>
        <begin position="9"/>
        <end position="52"/>
    </location>
</feature>
<evidence type="ECO:0000256" key="4">
    <source>
        <dbReference type="ARBA" id="ARBA00022806"/>
    </source>
</evidence>
<evidence type="ECO:0000256" key="5">
    <source>
        <dbReference type="ARBA" id="ARBA00022840"/>
    </source>
</evidence>
<dbReference type="InterPro" id="IPR051055">
    <property type="entry name" value="PIF1_helicase"/>
</dbReference>
<protein>
    <recommendedName>
        <fullName evidence="9">ATP-dependent DNA helicase</fullName>
        <ecNumber evidence="9">5.6.2.3</ecNumber>
    </recommendedName>
</protein>
<reference evidence="12 13" key="1">
    <citation type="submission" date="2015-08" db="EMBL/GenBank/DDBJ databases">
        <title>Next Generation Sequencing and Analysis of the Genome of Puccinia sorghi L Schw, the Causal Agent of Maize Common Rust.</title>
        <authorList>
            <person name="Rochi L."/>
            <person name="Burguener G."/>
            <person name="Darino M."/>
            <person name="Turjanski A."/>
            <person name="Kreff E."/>
            <person name="Dieguez M.J."/>
            <person name="Sacco F."/>
        </authorList>
    </citation>
    <scope>NUCLEOTIDE SEQUENCE [LARGE SCALE GENOMIC DNA]</scope>
    <source>
        <strain evidence="12 13">RO10H11247</strain>
    </source>
</reference>
<evidence type="ECO:0000256" key="2">
    <source>
        <dbReference type="ARBA" id="ARBA00022763"/>
    </source>
</evidence>
<dbReference type="InterPro" id="IPR049163">
    <property type="entry name" value="Pif1-like_2B_dom"/>
</dbReference>
<feature type="domain" description="AAA+ ATPase" evidence="11">
    <location>
        <begin position="170"/>
        <end position="306"/>
    </location>
</feature>
<dbReference type="GO" id="GO:0006281">
    <property type="term" value="P:DNA repair"/>
    <property type="evidence" value="ECO:0007669"/>
    <property type="project" value="UniProtKB-KW"/>
</dbReference>
<feature type="compositionally biased region" description="Basic and acidic residues" evidence="10">
    <location>
        <begin position="863"/>
        <end position="876"/>
    </location>
</feature>
<dbReference type="OrthoDB" id="2505546at2759"/>
<comment type="caution">
    <text evidence="12">The sequence shown here is derived from an EMBL/GenBank/DDBJ whole genome shotgun (WGS) entry which is preliminary data.</text>
</comment>
<dbReference type="InterPro" id="IPR003593">
    <property type="entry name" value="AAA+_ATPase"/>
</dbReference>
<dbReference type="GO" id="GO:0005524">
    <property type="term" value="F:ATP binding"/>
    <property type="evidence" value="ECO:0007669"/>
    <property type="project" value="UniProtKB-KW"/>
</dbReference>
<dbReference type="Pfam" id="PF21530">
    <property type="entry name" value="Pif1_2B_dom"/>
    <property type="match status" value="1"/>
</dbReference>
<feature type="compositionally biased region" description="Polar residues" evidence="10">
    <location>
        <begin position="109"/>
        <end position="126"/>
    </location>
</feature>
<feature type="compositionally biased region" description="Pro residues" evidence="10">
    <location>
        <begin position="142"/>
        <end position="153"/>
    </location>
</feature>
<dbReference type="Proteomes" id="UP000037035">
    <property type="component" value="Unassembled WGS sequence"/>
</dbReference>
<dbReference type="InterPro" id="IPR010285">
    <property type="entry name" value="DNA_helicase_pif1-like_DEAD"/>
</dbReference>
<comment type="cofactor">
    <cofactor evidence="9">
        <name>Mg(2+)</name>
        <dbReference type="ChEBI" id="CHEBI:18420"/>
    </cofactor>
</comment>
<organism evidence="12 13">
    <name type="scientific">Puccinia sorghi</name>
    <dbReference type="NCBI Taxonomy" id="27349"/>
    <lineage>
        <taxon>Eukaryota</taxon>
        <taxon>Fungi</taxon>
        <taxon>Dikarya</taxon>
        <taxon>Basidiomycota</taxon>
        <taxon>Pucciniomycotina</taxon>
        <taxon>Pucciniomycetes</taxon>
        <taxon>Pucciniales</taxon>
        <taxon>Pucciniaceae</taxon>
        <taxon>Puccinia</taxon>
    </lineage>
</organism>
<keyword evidence="3 9" id="KW-0378">Hydrolase</keyword>
<dbReference type="PANTHER" id="PTHR47642">
    <property type="entry name" value="ATP-DEPENDENT DNA HELICASE"/>
    <property type="match status" value="1"/>
</dbReference>
<dbReference type="Gene3D" id="3.40.50.300">
    <property type="entry name" value="P-loop containing nucleotide triphosphate hydrolases"/>
    <property type="match status" value="1"/>
</dbReference>
<keyword evidence="4 9" id="KW-0347">Helicase</keyword>
<evidence type="ECO:0000256" key="3">
    <source>
        <dbReference type="ARBA" id="ARBA00022801"/>
    </source>
</evidence>
<keyword evidence="7 9" id="KW-0234">DNA repair</keyword>